<dbReference type="SUPFAM" id="SSF55120">
    <property type="entry name" value="Pseudouridine synthase"/>
    <property type="match status" value="1"/>
</dbReference>
<protein>
    <recommendedName>
        <fullName evidence="2">Pseudouridine synthase RsuA/RluA-like domain-containing protein</fullName>
    </recommendedName>
</protein>
<reference evidence="3" key="1">
    <citation type="submission" date="2020-03" db="EMBL/GenBank/DDBJ databases">
        <title>Spirochaetal bacteria isolated from arthropods constitute a novel genus Entomospira genus novum within the order Spirochaetales.</title>
        <authorList>
            <person name="Grana-Miraglia L."/>
            <person name="Sikutova S."/>
            <person name="Fingerle V."/>
            <person name="Sing A."/>
            <person name="Castillo-Ramirez S."/>
            <person name="Margos G."/>
            <person name="Rudolf I."/>
        </authorList>
    </citation>
    <scope>NUCLEOTIDE SEQUENCE</scope>
    <source>
        <strain evidence="3">BR208</strain>
    </source>
</reference>
<dbReference type="EMBL" id="JAATLK010000001">
    <property type="protein sequence ID" value="NIZ46657.1"/>
    <property type="molecule type" value="Genomic_DNA"/>
</dbReference>
<feature type="domain" description="Pseudouridine synthase RsuA/RluA-like" evidence="2">
    <location>
        <begin position="21"/>
        <end position="201"/>
    </location>
</feature>
<sequence>MQLKFKLDRDKEPSILYHDDDIVVLYKPHEMHTVMQSTENDKSLELFWRSSQFSNKNLPDTGLVQRLDYVTAGVILGACTQESYDYLVESSKNMRIKKEYIAACEYIDPYFIPEKYTLQEWRDVLRSNRQWSVCLEARFVYRERGRTSVRLLPVSSRSKHASLPYRTEISLVQYDQRRALHLVRAIITKGYRHQVRATLQAIGLPIIGDKLYNNACQIEDSVIHFRAVSLSFLHPGNRSWYECTWSNAWSGLLA</sequence>
<proteinExistence type="inferred from homology"/>
<organism evidence="3 4">
    <name type="scientific">Entomospira nematocerorum</name>
    <dbReference type="NCBI Taxonomy" id="2719987"/>
    <lineage>
        <taxon>Bacteria</taxon>
        <taxon>Pseudomonadati</taxon>
        <taxon>Spirochaetota</taxon>
        <taxon>Spirochaetia</taxon>
        <taxon>Spirochaetales</taxon>
        <taxon>Spirochaetaceae</taxon>
        <taxon>Entomospira</taxon>
    </lineage>
</organism>
<keyword evidence="4" id="KW-1185">Reference proteome</keyword>
<dbReference type="PANTHER" id="PTHR21600">
    <property type="entry name" value="MITOCHONDRIAL RNA PSEUDOURIDINE SYNTHASE"/>
    <property type="match status" value="1"/>
</dbReference>
<dbReference type="InterPro" id="IPR020103">
    <property type="entry name" value="PsdUridine_synth_cat_dom_sf"/>
</dbReference>
<dbReference type="GO" id="GO:0009982">
    <property type="term" value="F:pseudouridine synthase activity"/>
    <property type="evidence" value="ECO:0007669"/>
    <property type="project" value="InterPro"/>
</dbReference>
<dbReference type="PANTHER" id="PTHR21600:SF87">
    <property type="entry name" value="RNA PSEUDOURIDYLATE SYNTHASE DOMAIN-CONTAINING PROTEIN 1"/>
    <property type="match status" value="1"/>
</dbReference>
<evidence type="ECO:0000256" key="1">
    <source>
        <dbReference type="ARBA" id="ARBA00010876"/>
    </source>
</evidence>
<dbReference type="AlphaFoldDB" id="A0A968GB75"/>
<dbReference type="InterPro" id="IPR006145">
    <property type="entry name" value="PsdUridine_synth_RsuA/RluA"/>
</dbReference>
<dbReference type="Gene3D" id="3.30.2350.10">
    <property type="entry name" value="Pseudouridine synthase"/>
    <property type="match status" value="1"/>
</dbReference>
<dbReference type="GO" id="GO:0140098">
    <property type="term" value="F:catalytic activity, acting on RNA"/>
    <property type="evidence" value="ECO:0007669"/>
    <property type="project" value="UniProtKB-ARBA"/>
</dbReference>
<dbReference type="InterPro" id="IPR050188">
    <property type="entry name" value="RluA_PseudoU_synthase"/>
</dbReference>
<dbReference type="PROSITE" id="PS01129">
    <property type="entry name" value="PSI_RLU"/>
    <property type="match status" value="1"/>
</dbReference>
<name>A0A968GB75_9SPIO</name>
<gene>
    <name evidence="3" type="ORF">HCT46_01775</name>
</gene>
<evidence type="ECO:0000313" key="4">
    <source>
        <dbReference type="Proteomes" id="UP000752013"/>
    </source>
</evidence>
<dbReference type="RefSeq" id="WP_167703111.1">
    <property type="nucleotide sequence ID" value="NZ_CP118168.1"/>
</dbReference>
<comment type="caution">
    <text evidence="3">The sequence shown here is derived from an EMBL/GenBank/DDBJ whole genome shotgun (WGS) entry which is preliminary data.</text>
</comment>
<dbReference type="GO" id="GO:0000455">
    <property type="term" value="P:enzyme-directed rRNA pseudouridine synthesis"/>
    <property type="evidence" value="ECO:0007669"/>
    <property type="project" value="TreeGrafter"/>
</dbReference>
<evidence type="ECO:0000313" key="3">
    <source>
        <dbReference type="EMBL" id="NIZ46657.1"/>
    </source>
</evidence>
<dbReference type="InterPro" id="IPR006224">
    <property type="entry name" value="PsdUridine_synth_RluA-like_CS"/>
</dbReference>
<accession>A0A968GB75</accession>
<dbReference type="GO" id="GO:0003723">
    <property type="term" value="F:RNA binding"/>
    <property type="evidence" value="ECO:0007669"/>
    <property type="project" value="InterPro"/>
</dbReference>
<comment type="similarity">
    <text evidence="1">Belongs to the pseudouridine synthase RluA family.</text>
</comment>
<dbReference type="Proteomes" id="UP000752013">
    <property type="component" value="Unassembled WGS sequence"/>
</dbReference>
<evidence type="ECO:0000259" key="2">
    <source>
        <dbReference type="Pfam" id="PF00849"/>
    </source>
</evidence>
<dbReference type="Pfam" id="PF00849">
    <property type="entry name" value="PseudoU_synth_2"/>
    <property type="match status" value="1"/>
</dbReference>